<dbReference type="NCBIfam" id="TIGR01844">
    <property type="entry name" value="type_I_sec_TolC"/>
    <property type="match status" value="1"/>
</dbReference>
<keyword evidence="3" id="KW-0813">Transport</keyword>
<dbReference type="InterPro" id="IPR051906">
    <property type="entry name" value="TolC-like"/>
</dbReference>
<keyword evidence="8" id="KW-0732">Signal</keyword>
<dbReference type="SUPFAM" id="SSF56954">
    <property type="entry name" value="Outer membrane efflux proteins (OEP)"/>
    <property type="match status" value="1"/>
</dbReference>
<sequence>MMRKLVARLMMGVALMAPAMAWSESLSDALVAAYRNSHLLEQNQAVLRAADEDVATAVGSLLPVLSFQAKYGFSRNSDPSFFSAAESTSGSLTLALSQTLLDFGRGKLGVEIKDELVLAARASLVNVEQQVLLDAISAYVNMSLQTDLVAAQQSNVRLNSEDLKAAQDKFDVGEVTKTDVALAEAQLASAKAALASAQGNFNIARERYKAAIGHYPDALSPVPNAKIAVRTVEEARALALRNHPVIEQAGHQAKAADLGIELAKAQFRPELSGTVSISRSLDEEGFFNSNENQSLGLTLDQTIYAGGRLSSGLRSAVASSQQAHAAQLQTGVQVSEAVGKAWSNILVANASLIANREQIRAAQAAYDGVKQEADLGSRTTLDVLSAEQTLLSAKAAALQAQANLSVSQYALLSAMGLLTAEDLRLGVPTFDPEAYYNAVKTAPATSTRGAKLDRILKTLGK</sequence>
<dbReference type="InterPro" id="IPR003423">
    <property type="entry name" value="OMP_efflux"/>
</dbReference>
<dbReference type="GO" id="GO:0015288">
    <property type="term" value="F:porin activity"/>
    <property type="evidence" value="ECO:0007669"/>
    <property type="project" value="TreeGrafter"/>
</dbReference>
<evidence type="ECO:0000313" key="10">
    <source>
        <dbReference type="Proteomes" id="UP001193501"/>
    </source>
</evidence>
<dbReference type="Gene3D" id="1.20.1600.10">
    <property type="entry name" value="Outer membrane efflux proteins (OEP)"/>
    <property type="match status" value="1"/>
</dbReference>
<dbReference type="AlphaFoldDB" id="A0AAE5BT84"/>
<dbReference type="GO" id="GO:0015562">
    <property type="term" value="F:efflux transmembrane transporter activity"/>
    <property type="evidence" value="ECO:0007669"/>
    <property type="project" value="InterPro"/>
</dbReference>
<evidence type="ECO:0000256" key="8">
    <source>
        <dbReference type="SAM" id="SignalP"/>
    </source>
</evidence>
<organism evidence="9 10">
    <name type="scientific">Stagnihabitans tardus</name>
    <dbReference type="NCBI Taxonomy" id="2699202"/>
    <lineage>
        <taxon>Bacteria</taxon>
        <taxon>Pseudomonadati</taxon>
        <taxon>Pseudomonadota</taxon>
        <taxon>Alphaproteobacteria</taxon>
        <taxon>Rhodobacterales</taxon>
        <taxon>Paracoccaceae</taxon>
        <taxon>Stagnihabitans</taxon>
    </lineage>
</organism>
<proteinExistence type="inferred from homology"/>
<evidence type="ECO:0000256" key="5">
    <source>
        <dbReference type="ARBA" id="ARBA00022692"/>
    </source>
</evidence>
<keyword evidence="4" id="KW-1134">Transmembrane beta strand</keyword>
<evidence type="ECO:0000256" key="6">
    <source>
        <dbReference type="ARBA" id="ARBA00023136"/>
    </source>
</evidence>
<dbReference type="InterPro" id="IPR010130">
    <property type="entry name" value="T1SS_OMP_TolC"/>
</dbReference>
<comment type="similarity">
    <text evidence="2">Belongs to the outer membrane factor (OMF) (TC 1.B.17) family.</text>
</comment>
<dbReference type="PANTHER" id="PTHR30026">
    <property type="entry name" value="OUTER MEMBRANE PROTEIN TOLC"/>
    <property type="match status" value="1"/>
</dbReference>
<dbReference type="Pfam" id="PF02321">
    <property type="entry name" value="OEP"/>
    <property type="match status" value="2"/>
</dbReference>
<evidence type="ECO:0000256" key="3">
    <source>
        <dbReference type="ARBA" id="ARBA00022448"/>
    </source>
</evidence>
<protein>
    <submittedName>
        <fullName evidence="9">TolC family outer membrane protein</fullName>
    </submittedName>
</protein>
<keyword evidence="5" id="KW-0812">Transmembrane</keyword>
<dbReference type="EMBL" id="JAABNR010000013">
    <property type="protein sequence ID" value="NBZ88730.1"/>
    <property type="molecule type" value="Genomic_DNA"/>
</dbReference>
<reference evidence="9" key="1">
    <citation type="submission" date="2020-01" db="EMBL/GenBank/DDBJ databases">
        <authorList>
            <person name="Chen W.-M."/>
        </authorList>
    </citation>
    <scope>NUCLEOTIDE SEQUENCE</scope>
    <source>
        <strain evidence="9">CYK-10</strain>
    </source>
</reference>
<evidence type="ECO:0000256" key="4">
    <source>
        <dbReference type="ARBA" id="ARBA00022452"/>
    </source>
</evidence>
<keyword evidence="7" id="KW-0998">Cell outer membrane</keyword>
<gene>
    <name evidence="9" type="ORF">GV832_14150</name>
</gene>
<evidence type="ECO:0000256" key="1">
    <source>
        <dbReference type="ARBA" id="ARBA00004442"/>
    </source>
</evidence>
<evidence type="ECO:0000256" key="7">
    <source>
        <dbReference type="ARBA" id="ARBA00023237"/>
    </source>
</evidence>
<dbReference type="GO" id="GO:0009279">
    <property type="term" value="C:cell outer membrane"/>
    <property type="evidence" value="ECO:0007669"/>
    <property type="project" value="UniProtKB-SubCell"/>
</dbReference>
<keyword evidence="10" id="KW-1185">Reference proteome</keyword>
<dbReference type="Proteomes" id="UP001193501">
    <property type="component" value="Unassembled WGS sequence"/>
</dbReference>
<keyword evidence="6" id="KW-0472">Membrane</keyword>
<dbReference type="PANTHER" id="PTHR30026:SF22">
    <property type="entry name" value="OUTER MEMBRANE EFFLUX PROTEIN"/>
    <property type="match status" value="1"/>
</dbReference>
<feature type="chain" id="PRO_5042113327" evidence="8">
    <location>
        <begin position="22"/>
        <end position="461"/>
    </location>
</feature>
<evidence type="ECO:0000313" key="9">
    <source>
        <dbReference type="EMBL" id="NBZ88730.1"/>
    </source>
</evidence>
<dbReference type="GO" id="GO:1990281">
    <property type="term" value="C:efflux pump complex"/>
    <property type="evidence" value="ECO:0007669"/>
    <property type="project" value="TreeGrafter"/>
</dbReference>
<feature type="signal peptide" evidence="8">
    <location>
        <begin position="1"/>
        <end position="21"/>
    </location>
</feature>
<accession>A0AAE5BT84</accession>
<comment type="subcellular location">
    <subcellularLocation>
        <location evidence="1">Cell outer membrane</location>
    </subcellularLocation>
</comment>
<comment type="caution">
    <text evidence="9">The sequence shown here is derived from an EMBL/GenBank/DDBJ whole genome shotgun (WGS) entry which is preliminary data.</text>
</comment>
<evidence type="ECO:0000256" key="2">
    <source>
        <dbReference type="ARBA" id="ARBA00007613"/>
    </source>
</evidence>
<name>A0AAE5BT84_9RHOB</name>